<reference evidence="1" key="1">
    <citation type="submission" date="2014-09" db="EMBL/GenBank/DDBJ databases">
        <authorList>
            <person name="Magalhaes I.L.F."/>
            <person name="Oliveira U."/>
            <person name="Santos F.R."/>
            <person name="Vidigal T.H.D.A."/>
            <person name="Brescovit A.D."/>
            <person name="Santos A.J."/>
        </authorList>
    </citation>
    <scope>NUCLEOTIDE SEQUENCE</scope>
    <source>
        <tissue evidence="1">Shoot tissue taken approximately 20 cm above the soil surface</tissue>
    </source>
</reference>
<sequence>MVEERLVALGDCYLHLRLATRLCCNGL</sequence>
<evidence type="ECO:0000313" key="1">
    <source>
        <dbReference type="EMBL" id="JAD38663.1"/>
    </source>
</evidence>
<dbReference type="EMBL" id="GBRH01259232">
    <property type="protein sequence ID" value="JAD38663.1"/>
    <property type="molecule type" value="Transcribed_RNA"/>
</dbReference>
<reference evidence="1" key="2">
    <citation type="journal article" date="2015" name="Data Brief">
        <title>Shoot transcriptome of the giant reed, Arundo donax.</title>
        <authorList>
            <person name="Barrero R.A."/>
            <person name="Guerrero F.D."/>
            <person name="Moolhuijzen P."/>
            <person name="Goolsby J.A."/>
            <person name="Tidwell J."/>
            <person name="Bellgard S.E."/>
            <person name="Bellgard M.I."/>
        </authorList>
    </citation>
    <scope>NUCLEOTIDE SEQUENCE</scope>
    <source>
        <tissue evidence="1">Shoot tissue taken approximately 20 cm above the soil surface</tissue>
    </source>
</reference>
<protein>
    <submittedName>
        <fullName evidence="1">Uncharacterized protein</fullName>
    </submittedName>
</protein>
<accession>A0A0A8ZLX5</accession>
<dbReference type="AlphaFoldDB" id="A0A0A8ZLX5"/>
<organism evidence="1">
    <name type="scientific">Arundo donax</name>
    <name type="common">Giant reed</name>
    <name type="synonym">Donax arundinaceus</name>
    <dbReference type="NCBI Taxonomy" id="35708"/>
    <lineage>
        <taxon>Eukaryota</taxon>
        <taxon>Viridiplantae</taxon>
        <taxon>Streptophyta</taxon>
        <taxon>Embryophyta</taxon>
        <taxon>Tracheophyta</taxon>
        <taxon>Spermatophyta</taxon>
        <taxon>Magnoliopsida</taxon>
        <taxon>Liliopsida</taxon>
        <taxon>Poales</taxon>
        <taxon>Poaceae</taxon>
        <taxon>PACMAD clade</taxon>
        <taxon>Arundinoideae</taxon>
        <taxon>Arundineae</taxon>
        <taxon>Arundo</taxon>
    </lineage>
</organism>
<proteinExistence type="predicted"/>
<name>A0A0A8ZLX5_ARUDO</name>